<dbReference type="EMBL" id="DXGI01000449">
    <property type="protein sequence ID" value="HIW79849.1"/>
    <property type="molecule type" value="Genomic_DNA"/>
</dbReference>
<comment type="catalytic activity">
    <reaction evidence="6">
        <text>cytidine(34) in tRNA(Ile2) + L-lysine + ATP = lysidine(34) in tRNA(Ile2) + AMP + diphosphate + H(+)</text>
        <dbReference type="Rhea" id="RHEA:43744"/>
        <dbReference type="Rhea" id="RHEA-COMP:10625"/>
        <dbReference type="Rhea" id="RHEA-COMP:10670"/>
        <dbReference type="ChEBI" id="CHEBI:15378"/>
        <dbReference type="ChEBI" id="CHEBI:30616"/>
        <dbReference type="ChEBI" id="CHEBI:32551"/>
        <dbReference type="ChEBI" id="CHEBI:33019"/>
        <dbReference type="ChEBI" id="CHEBI:82748"/>
        <dbReference type="ChEBI" id="CHEBI:83665"/>
        <dbReference type="ChEBI" id="CHEBI:456215"/>
        <dbReference type="EC" id="6.3.4.19"/>
    </reaction>
</comment>
<evidence type="ECO:0000313" key="8">
    <source>
        <dbReference type="EMBL" id="HIW79849.1"/>
    </source>
</evidence>
<evidence type="ECO:0000256" key="5">
    <source>
        <dbReference type="ARBA" id="ARBA00022840"/>
    </source>
</evidence>
<organism evidence="8 9">
    <name type="scientific">Candidatus Bilophila faecipullorum</name>
    <dbReference type="NCBI Taxonomy" id="2838482"/>
    <lineage>
        <taxon>Bacteria</taxon>
        <taxon>Pseudomonadati</taxon>
        <taxon>Thermodesulfobacteriota</taxon>
        <taxon>Desulfovibrionia</taxon>
        <taxon>Desulfovibrionales</taxon>
        <taxon>Desulfovibrionaceae</taxon>
        <taxon>Bilophila</taxon>
    </lineage>
</organism>
<dbReference type="InterPro" id="IPR014729">
    <property type="entry name" value="Rossmann-like_a/b/a_fold"/>
</dbReference>
<dbReference type="CDD" id="cd01992">
    <property type="entry name" value="TilS_N"/>
    <property type="match status" value="1"/>
</dbReference>
<evidence type="ECO:0000256" key="3">
    <source>
        <dbReference type="ARBA" id="ARBA00022694"/>
    </source>
</evidence>
<dbReference type="GO" id="GO:0008033">
    <property type="term" value="P:tRNA processing"/>
    <property type="evidence" value="ECO:0007669"/>
    <property type="project" value="UniProtKB-KW"/>
</dbReference>
<dbReference type="PANTHER" id="PTHR43033:SF1">
    <property type="entry name" value="TRNA(ILE)-LYSIDINE SYNTHASE-RELATED"/>
    <property type="match status" value="1"/>
</dbReference>
<dbReference type="Gene3D" id="3.40.50.620">
    <property type="entry name" value="HUPs"/>
    <property type="match status" value="1"/>
</dbReference>
<dbReference type="HAMAP" id="MF_01161">
    <property type="entry name" value="tRNA_Ile_lys_synt"/>
    <property type="match status" value="1"/>
</dbReference>
<evidence type="ECO:0000256" key="4">
    <source>
        <dbReference type="ARBA" id="ARBA00022741"/>
    </source>
</evidence>
<sequence length="340" mass="37328">PESFQSLEYHQTGFIADGTVGAVIDDQRCGGRPGRIIAAFSGGADSTALALILRCLGLPVTLAHLDHGLRPESGEEAEAAREFARRLGVPCVVRRVDVAGLARSEGLGLEDAGRRARYAFFEETRVAAGGGWIATGHHLDDLAEDMLLRLIRGTGWPALGGMKAADPARHLVRPLLATPRADVEVFLRTLGVPWVEDASNRSDAFRRNRLRHHVLPLLRAENPSFGRSVRTLWELAREDERYWDGVLAPVFERLEERDGTLFLPRAAFVSLSRAARLRVYAGLFARFGRGQAQAQTLFRLDEAATASRSRRLFQFPGGVCVVSDGEGLWIGEEPERGRGC</sequence>
<dbReference type="EC" id="6.3.4.19" evidence="1"/>
<dbReference type="InterPro" id="IPR012795">
    <property type="entry name" value="tRNA_Ile_lys_synt_N"/>
</dbReference>
<protein>
    <recommendedName>
        <fullName evidence="1">tRNA(Ile)-lysidine synthetase</fullName>
        <ecNumber evidence="1">6.3.4.19</ecNumber>
    </recommendedName>
</protein>
<evidence type="ECO:0000256" key="1">
    <source>
        <dbReference type="ARBA" id="ARBA00013267"/>
    </source>
</evidence>
<evidence type="ECO:0000313" key="9">
    <source>
        <dbReference type="Proteomes" id="UP000824264"/>
    </source>
</evidence>
<proteinExistence type="inferred from homology"/>
<evidence type="ECO:0000256" key="2">
    <source>
        <dbReference type="ARBA" id="ARBA00022598"/>
    </source>
</evidence>
<dbReference type="PANTHER" id="PTHR43033">
    <property type="entry name" value="TRNA(ILE)-LYSIDINE SYNTHASE-RELATED"/>
    <property type="match status" value="1"/>
</dbReference>
<evidence type="ECO:0000259" key="7">
    <source>
        <dbReference type="Pfam" id="PF01171"/>
    </source>
</evidence>
<dbReference type="AlphaFoldDB" id="A0A9D1R217"/>
<keyword evidence="2 8" id="KW-0436">Ligase</keyword>
<dbReference type="InterPro" id="IPR011063">
    <property type="entry name" value="TilS/TtcA_N"/>
</dbReference>
<dbReference type="Proteomes" id="UP000824264">
    <property type="component" value="Unassembled WGS sequence"/>
</dbReference>
<dbReference type="GO" id="GO:0005524">
    <property type="term" value="F:ATP binding"/>
    <property type="evidence" value="ECO:0007669"/>
    <property type="project" value="UniProtKB-KW"/>
</dbReference>
<dbReference type="Pfam" id="PF01171">
    <property type="entry name" value="ATP_bind_3"/>
    <property type="match status" value="1"/>
</dbReference>
<accession>A0A9D1R217</accession>
<gene>
    <name evidence="8" type="primary">tilS</name>
    <name evidence="8" type="ORF">H9874_12020</name>
</gene>
<keyword evidence="4" id="KW-0547">Nucleotide-binding</keyword>
<keyword evidence="3" id="KW-0819">tRNA processing</keyword>
<evidence type="ECO:0000256" key="6">
    <source>
        <dbReference type="ARBA" id="ARBA00048539"/>
    </source>
</evidence>
<feature type="domain" description="tRNA(Ile)-lysidine/2-thiocytidine synthase N-terminal" evidence="7">
    <location>
        <begin position="36"/>
        <end position="212"/>
    </location>
</feature>
<name>A0A9D1R217_9BACT</name>
<reference evidence="8" key="2">
    <citation type="submission" date="2021-04" db="EMBL/GenBank/DDBJ databases">
        <authorList>
            <person name="Gilroy R."/>
        </authorList>
    </citation>
    <scope>NUCLEOTIDE SEQUENCE</scope>
    <source>
        <strain evidence="8">ChiSxjej5B17-1746</strain>
    </source>
</reference>
<comment type="caution">
    <text evidence="8">The sequence shown here is derived from an EMBL/GenBank/DDBJ whole genome shotgun (WGS) entry which is preliminary data.</text>
</comment>
<keyword evidence="5" id="KW-0067">ATP-binding</keyword>
<dbReference type="SUPFAM" id="SSF52402">
    <property type="entry name" value="Adenine nucleotide alpha hydrolases-like"/>
    <property type="match status" value="1"/>
</dbReference>
<feature type="non-terminal residue" evidence="8">
    <location>
        <position position="1"/>
    </location>
</feature>
<dbReference type="NCBIfam" id="TIGR02432">
    <property type="entry name" value="lysidine_TilS_N"/>
    <property type="match status" value="1"/>
</dbReference>
<reference evidence="8" key="1">
    <citation type="journal article" date="2021" name="PeerJ">
        <title>Extensive microbial diversity within the chicken gut microbiome revealed by metagenomics and culture.</title>
        <authorList>
            <person name="Gilroy R."/>
            <person name="Ravi A."/>
            <person name="Getino M."/>
            <person name="Pursley I."/>
            <person name="Horton D.L."/>
            <person name="Alikhan N.F."/>
            <person name="Baker D."/>
            <person name="Gharbi K."/>
            <person name="Hall N."/>
            <person name="Watson M."/>
            <person name="Adriaenssens E.M."/>
            <person name="Foster-Nyarko E."/>
            <person name="Jarju S."/>
            <person name="Secka A."/>
            <person name="Antonio M."/>
            <person name="Oren A."/>
            <person name="Chaudhuri R.R."/>
            <person name="La Ragione R."/>
            <person name="Hildebrand F."/>
            <person name="Pallen M.J."/>
        </authorList>
    </citation>
    <scope>NUCLEOTIDE SEQUENCE</scope>
    <source>
        <strain evidence="8">ChiSxjej5B17-1746</strain>
    </source>
</reference>
<dbReference type="GO" id="GO:0032267">
    <property type="term" value="F:tRNA(Ile)-lysidine synthase activity"/>
    <property type="evidence" value="ECO:0007669"/>
    <property type="project" value="UniProtKB-EC"/>
</dbReference>
<dbReference type="InterPro" id="IPR012094">
    <property type="entry name" value="tRNA_Ile_lys_synt"/>
</dbReference>